<feature type="domain" description="SIS" evidence="2">
    <location>
        <begin position="199"/>
        <end position="339"/>
    </location>
</feature>
<dbReference type="InterPro" id="IPR035490">
    <property type="entry name" value="GlmS/FrlB_SIS"/>
</dbReference>
<sequence length="351" mass="36241">MGDTRETQMGREIAQQPQAVRDTLDALIPLRDRIAEAYAGREQVLFVARGSSDNAAIYGRYLLETHSGVLAGLVSPSVATHYGAKLDLAHALVVSVSQSGQTEEIVQTQQWAKECGAATIAVANVPDSPLLADADLGLLTQAGPELAVPATKTYVSQTVAMAVLGTALSGDPSAYDDELATVPGEIERLLAERSGVTEAVAALKDSAYAVVSGRGLLMGTALETALKLEETCLRPVRGYSYADLRHGPISVVTGGMSAVLVSAADGPMSTPMIELAQDLDQRGATTVGIGGTAQFADAVDVAVGGPRLTEALSPIASIVPAQLVVESLALSLGLDPDNPRGLAKVTTTDPD</sequence>
<evidence type="ECO:0000313" key="4">
    <source>
        <dbReference type="Proteomes" id="UP000250028"/>
    </source>
</evidence>
<dbReference type="EMBL" id="UESZ01000001">
    <property type="protein sequence ID" value="SSA33252.1"/>
    <property type="molecule type" value="Genomic_DNA"/>
</dbReference>
<keyword evidence="1" id="KW-0677">Repeat</keyword>
<name>A0A2Y9BT12_9MICO</name>
<dbReference type="PANTHER" id="PTHR10937:SF8">
    <property type="entry name" value="AMINOTRANSFERASE-RELATED"/>
    <property type="match status" value="1"/>
</dbReference>
<dbReference type="SUPFAM" id="SSF53697">
    <property type="entry name" value="SIS domain"/>
    <property type="match status" value="1"/>
</dbReference>
<dbReference type="CDD" id="cd05009">
    <property type="entry name" value="SIS_GlmS_GlmD_2"/>
    <property type="match status" value="1"/>
</dbReference>
<dbReference type="CDD" id="cd05008">
    <property type="entry name" value="SIS_GlmS_GlmD_1"/>
    <property type="match status" value="1"/>
</dbReference>
<evidence type="ECO:0000313" key="3">
    <source>
        <dbReference type="EMBL" id="SSA33252.1"/>
    </source>
</evidence>
<accession>A0A2Y9BT12</accession>
<gene>
    <name evidence="3" type="ORF">SAMN04489750_0525</name>
</gene>
<dbReference type="PROSITE" id="PS51464">
    <property type="entry name" value="SIS"/>
    <property type="match status" value="2"/>
</dbReference>
<keyword evidence="4" id="KW-1185">Reference proteome</keyword>
<reference evidence="4" key="1">
    <citation type="submission" date="2016-10" db="EMBL/GenBank/DDBJ databases">
        <authorList>
            <person name="Varghese N."/>
            <person name="Submissions S."/>
        </authorList>
    </citation>
    <scope>NUCLEOTIDE SEQUENCE [LARGE SCALE GENOMIC DNA]</scope>
    <source>
        <strain evidence="4">DSM 22951</strain>
    </source>
</reference>
<dbReference type="AlphaFoldDB" id="A0A2Y9BT12"/>
<evidence type="ECO:0000259" key="2">
    <source>
        <dbReference type="PROSITE" id="PS51464"/>
    </source>
</evidence>
<dbReference type="Gene3D" id="3.40.50.10490">
    <property type="entry name" value="Glucose-6-phosphate isomerase like protein, domain 1"/>
    <property type="match status" value="2"/>
</dbReference>
<dbReference type="Proteomes" id="UP000250028">
    <property type="component" value="Unassembled WGS sequence"/>
</dbReference>
<dbReference type="PANTHER" id="PTHR10937">
    <property type="entry name" value="GLUCOSAMINE--FRUCTOSE-6-PHOSPHATE AMINOTRANSFERASE, ISOMERIZING"/>
    <property type="match status" value="1"/>
</dbReference>
<dbReference type="InterPro" id="IPR035466">
    <property type="entry name" value="GlmS/AgaS_SIS"/>
</dbReference>
<evidence type="ECO:0000256" key="1">
    <source>
        <dbReference type="ARBA" id="ARBA00022737"/>
    </source>
</evidence>
<proteinExistence type="predicted"/>
<dbReference type="GO" id="GO:1901135">
    <property type="term" value="P:carbohydrate derivative metabolic process"/>
    <property type="evidence" value="ECO:0007669"/>
    <property type="project" value="InterPro"/>
</dbReference>
<feature type="domain" description="SIS" evidence="2">
    <location>
        <begin position="34"/>
        <end position="174"/>
    </location>
</feature>
<organism evidence="3 4">
    <name type="scientific">Branchiibius hedensis</name>
    <dbReference type="NCBI Taxonomy" id="672460"/>
    <lineage>
        <taxon>Bacteria</taxon>
        <taxon>Bacillati</taxon>
        <taxon>Actinomycetota</taxon>
        <taxon>Actinomycetes</taxon>
        <taxon>Micrococcales</taxon>
        <taxon>Dermacoccaceae</taxon>
        <taxon>Branchiibius</taxon>
    </lineage>
</organism>
<dbReference type="InterPro" id="IPR001347">
    <property type="entry name" value="SIS_dom"/>
</dbReference>
<dbReference type="Pfam" id="PF01380">
    <property type="entry name" value="SIS"/>
    <property type="match status" value="2"/>
</dbReference>
<dbReference type="InterPro" id="IPR046348">
    <property type="entry name" value="SIS_dom_sf"/>
</dbReference>
<protein>
    <submittedName>
        <fullName evidence="3">Glutamine--fructose-6-phosphate transaminase</fullName>
    </submittedName>
</protein>
<dbReference type="GO" id="GO:0097367">
    <property type="term" value="F:carbohydrate derivative binding"/>
    <property type="evidence" value="ECO:0007669"/>
    <property type="project" value="InterPro"/>
</dbReference>